<dbReference type="Pfam" id="PF00665">
    <property type="entry name" value="rve"/>
    <property type="match status" value="1"/>
</dbReference>
<dbReference type="InterPro" id="IPR001584">
    <property type="entry name" value="Integrase_cat-core"/>
</dbReference>
<proteinExistence type="predicted"/>
<dbReference type="InterPro" id="IPR012337">
    <property type="entry name" value="RNaseH-like_sf"/>
</dbReference>
<evidence type="ECO:0000313" key="2">
    <source>
        <dbReference type="EMBL" id="UYV73049.1"/>
    </source>
</evidence>
<dbReference type="Gene3D" id="3.30.420.10">
    <property type="entry name" value="Ribonuclease H-like superfamily/Ribonuclease H"/>
    <property type="match status" value="2"/>
</dbReference>
<keyword evidence="3" id="KW-1185">Reference proteome</keyword>
<dbReference type="SUPFAM" id="SSF53098">
    <property type="entry name" value="Ribonuclease H-like"/>
    <property type="match status" value="1"/>
</dbReference>
<organism evidence="2 3">
    <name type="scientific">Cordylochernes scorpioides</name>
    <dbReference type="NCBI Taxonomy" id="51811"/>
    <lineage>
        <taxon>Eukaryota</taxon>
        <taxon>Metazoa</taxon>
        <taxon>Ecdysozoa</taxon>
        <taxon>Arthropoda</taxon>
        <taxon>Chelicerata</taxon>
        <taxon>Arachnida</taxon>
        <taxon>Pseudoscorpiones</taxon>
        <taxon>Cheliferoidea</taxon>
        <taxon>Chernetidae</taxon>
        <taxon>Cordylochernes</taxon>
    </lineage>
</organism>
<evidence type="ECO:0000259" key="1">
    <source>
        <dbReference type="PROSITE" id="PS50994"/>
    </source>
</evidence>
<sequence length="263" mass="30638">MGRIIIVDYFSKFPEIARLTDTKKESVIRKLKSVFARYGIPQIIMSDNGPQFNNYMFKKFEKDWDFKHITSGPLHSKSNCLVERNVQTNENFIKKARQADENPFLALLNFRSTKIDGVESPAALPFGRDIRNKLPYTNSYLKPRNTKKLKLGIRSKRRGKLSKGVLFLHDNARPHTSCKTVSTIIKLGFEVLEHPAYSPDLAPSDYFLFGLLKKELKGKRFDSNEDVQKVVQDFFHTPSKSAYKKGIYKLPERWRRCIYRKPR</sequence>
<evidence type="ECO:0000313" key="3">
    <source>
        <dbReference type="Proteomes" id="UP001235939"/>
    </source>
</evidence>
<name>A0ABY6KW07_9ARAC</name>
<dbReference type="PROSITE" id="PS50994">
    <property type="entry name" value="INTEGRASE"/>
    <property type="match status" value="1"/>
</dbReference>
<dbReference type="Proteomes" id="UP001235939">
    <property type="component" value="Chromosome 10"/>
</dbReference>
<gene>
    <name evidence="2" type="ORF">LAZ67_10001669</name>
</gene>
<dbReference type="InterPro" id="IPR036397">
    <property type="entry name" value="RNaseH_sf"/>
</dbReference>
<dbReference type="PANTHER" id="PTHR46060:SF1">
    <property type="entry name" value="MARINER MOS1 TRANSPOSASE-LIKE PROTEIN"/>
    <property type="match status" value="1"/>
</dbReference>
<reference evidence="2 3" key="1">
    <citation type="submission" date="2022-01" db="EMBL/GenBank/DDBJ databases">
        <title>A chromosomal length assembly of Cordylochernes scorpioides.</title>
        <authorList>
            <person name="Zeh D."/>
            <person name="Zeh J."/>
        </authorList>
    </citation>
    <scope>NUCLEOTIDE SEQUENCE [LARGE SCALE GENOMIC DNA]</scope>
    <source>
        <strain evidence="2">IN4F17</strain>
        <tissue evidence="2">Whole Body</tissue>
    </source>
</reference>
<accession>A0ABY6KW07</accession>
<feature type="domain" description="Integrase catalytic" evidence="1">
    <location>
        <begin position="1"/>
        <end position="143"/>
    </location>
</feature>
<dbReference type="PANTHER" id="PTHR46060">
    <property type="entry name" value="MARINER MOS1 TRANSPOSASE-LIKE PROTEIN"/>
    <property type="match status" value="1"/>
</dbReference>
<protein>
    <submittedName>
        <fullName evidence="2">K02A2.6-like</fullName>
    </submittedName>
</protein>
<dbReference type="InterPro" id="IPR052709">
    <property type="entry name" value="Transposase-MT_Hybrid"/>
</dbReference>
<dbReference type="EMBL" id="CP092872">
    <property type="protein sequence ID" value="UYV73049.1"/>
    <property type="molecule type" value="Genomic_DNA"/>
</dbReference>